<dbReference type="SUPFAM" id="SSF53335">
    <property type="entry name" value="S-adenosyl-L-methionine-dependent methyltransferases"/>
    <property type="match status" value="1"/>
</dbReference>
<evidence type="ECO:0000256" key="3">
    <source>
        <dbReference type="ARBA" id="ARBA00022691"/>
    </source>
</evidence>
<feature type="region of interest" description="Disordered" evidence="7">
    <location>
        <begin position="82"/>
        <end position="117"/>
    </location>
</feature>
<keyword evidence="9" id="KW-1185">Reference proteome</keyword>
<evidence type="ECO:0000256" key="5">
    <source>
        <dbReference type="PROSITE-ProRule" id="PRU01026"/>
    </source>
</evidence>
<dbReference type="EC" id="2.1.1.-" evidence="6"/>
<dbReference type="GO" id="GO:0003723">
    <property type="term" value="F:RNA binding"/>
    <property type="evidence" value="ECO:0007669"/>
    <property type="project" value="UniProtKB-UniRule"/>
</dbReference>
<name>A0AAV6W6Y8_9LAMI</name>
<evidence type="ECO:0000256" key="4">
    <source>
        <dbReference type="ARBA" id="ARBA00022884"/>
    </source>
</evidence>
<comment type="caution">
    <text evidence="5">Lacks conserved residue(s) required for the propagation of feature annotation.</text>
</comment>
<protein>
    <recommendedName>
        <fullName evidence="6">rRNA adenine N(6)-methyltransferase</fullName>
        <ecNumber evidence="6">2.1.1.-</ecNumber>
    </recommendedName>
</protein>
<feature type="compositionally biased region" description="Acidic residues" evidence="7">
    <location>
        <begin position="93"/>
        <end position="110"/>
    </location>
</feature>
<keyword evidence="1 5" id="KW-0489">Methyltransferase</keyword>
<dbReference type="Gene3D" id="1.10.8.480">
    <property type="match status" value="1"/>
</dbReference>
<dbReference type="Proteomes" id="UP000826271">
    <property type="component" value="Unassembled WGS sequence"/>
</dbReference>
<dbReference type="GO" id="GO:0005730">
    <property type="term" value="C:nucleolus"/>
    <property type="evidence" value="ECO:0007669"/>
    <property type="project" value="TreeGrafter"/>
</dbReference>
<dbReference type="PANTHER" id="PTHR11727">
    <property type="entry name" value="DIMETHYLADENOSINE TRANSFERASE"/>
    <property type="match status" value="1"/>
</dbReference>
<dbReference type="PANTHER" id="PTHR11727:SF7">
    <property type="entry name" value="DIMETHYLADENOSINE TRANSFERASE-RELATED"/>
    <property type="match status" value="1"/>
</dbReference>
<dbReference type="Pfam" id="PF00398">
    <property type="entry name" value="RrnaAD"/>
    <property type="match status" value="1"/>
</dbReference>
<feature type="binding site" evidence="5">
    <location>
        <position position="1"/>
    </location>
    <ligand>
        <name>S-adenosyl-L-methionine</name>
        <dbReference type="ChEBI" id="CHEBI:59789"/>
    </ligand>
</feature>
<evidence type="ECO:0000256" key="7">
    <source>
        <dbReference type="SAM" id="MobiDB-lite"/>
    </source>
</evidence>
<comment type="caution">
    <text evidence="8">The sequence shown here is derived from an EMBL/GenBank/DDBJ whole genome shotgun (WGS) entry which is preliminary data.</text>
</comment>
<proteinExistence type="inferred from homology"/>
<evidence type="ECO:0000256" key="1">
    <source>
        <dbReference type="ARBA" id="ARBA00022603"/>
    </source>
</evidence>
<dbReference type="Gene3D" id="3.40.50.150">
    <property type="entry name" value="Vaccinia Virus protein VP39"/>
    <property type="match status" value="1"/>
</dbReference>
<evidence type="ECO:0000256" key="6">
    <source>
        <dbReference type="RuleBase" id="RU362106"/>
    </source>
</evidence>
<gene>
    <name evidence="8" type="ORF">BUALT_Bualt17G0021400</name>
</gene>
<evidence type="ECO:0000313" key="9">
    <source>
        <dbReference type="Proteomes" id="UP000826271"/>
    </source>
</evidence>
<accession>A0AAV6W6Y8</accession>
<keyword evidence="2 5" id="KW-0808">Transferase</keyword>
<keyword evidence="4 5" id="KW-0694">RNA-binding</keyword>
<dbReference type="EMBL" id="WHWC01000017">
    <property type="protein sequence ID" value="KAG8365913.1"/>
    <property type="molecule type" value="Genomic_DNA"/>
</dbReference>
<dbReference type="PROSITE" id="PS51689">
    <property type="entry name" value="SAM_RNA_A_N6_MT"/>
    <property type="match status" value="1"/>
</dbReference>
<sequence>MRLVAQPGDTLYCRLSVNTQLLAHVNHLLKVGKNNFRPPPKVDSSVVRMEPRKPLLSRNGMALQLTTPEGGDDTEMALCVSALGDSRGSMDSTTDEGGGDDEDKEIEDGDDATKSDLKERERVLGVLKLGGFEDERSSKLTHQPHFMHMLALFNEAGIHFC</sequence>
<dbReference type="InterPro" id="IPR001737">
    <property type="entry name" value="KsgA/Erm"/>
</dbReference>
<organism evidence="8 9">
    <name type="scientific">Buddleja alternifolia</name>
    <dbReference type="NCBI Taxonomy" id="168488"/>
    <lineage>
        <taxon>Eukaryota</taxon>
        <taxon>Viridiplantae</taxon>
        <taxon>Streptophyta</taxon>
        <taxon>Embryophyta</taxon>
        <taxon>Tracheophyta</taxon>
        <taxon>Spermatophyta</taxon>
        <taxon>Magnoliopsida</taxon>
        <taxon>eudicotyledons</taxon>
        <taxon>Gunneridae</taxon>
        <taxon>Pentapetalae</taxon>
        <taxon>asterids</taxon>
        <taxon>lamiids</taxon>
        <taxon>Lamiales</taxon>
        <taxon>Scrophulariaceae</taxon>
        <taxon>Buddlejeae</taxon>
        <taxon>Buddleja</taxon>
    </lineage>
</organism>
<comment type="similarity">
    <text evidence="5 6">Belongs to the class I-like SAM-binding methyltransferase superfamily. rRNA adenine N(6)-methyltransferase family.</text>
</comment>
<evidence type="ECO:0000256" key="2">
    <source>
        <dbReference type="ARBA" id="ARBA00022679"/>
    </source>
</evidence>
<keyword evidence="3 5" id="KW-0949">S-adenosyl-L-methionine</keyword>
<dbReference type="GO" id="GO:0000179">
    <property type="term" value="F:rRNA (adenine-N6,N6-)-dimethyltransferase activity"/>
    <property type="evidence" value="ECO:0007669"/>
    <property type="project" value="UniProtKB-UniRule"/>
</dbReference>
<reference evidence="8" key="1">
    <citation type="submission" date="2019-10" db="EMBL/GenBank/DDBJ databases">
        <authorList>
            <person name="Zhang R."/>
            <person name="Pan Y."/>
            <person name="Wang J."/>
            <person name="Ma R."/>
            <person name="Yu S."/>
        </authorList>
    </citation>
    <scope>NUCLEOTIDE SEQUENCE</scope>
    <source>
        <strain evidence="8">LA-IB0</strain>
        <tissue evidence="8">Leaf</tissue>
    </source>
</reference>
<dbReference type="InterPro" id="IPR029063">
    <property type="entry name" value="SAM-dependent_MTases_sf"/>
</dbReference>
<evidence type="ECO:0000313" key="8">
    <source>
        <dbReference type="EMBL" id="KAG8365913.1"/>
    </source>
</evidence>
<keyword evidence="6" id="KW-0698">rRNA processing</keyword>
<dbReference type="AlphaFoldDB" id="A0AAV6W6Y8"/>